<dbReference type="Proteomes" id="UP000007472">
    <property type="component" value="Chromosome"/>
</dbReference>
<dbReference type="KEGG" id="teq:TEQUI_0155"/>
<organism evidence="1 2">
    <name type="scientific">Taylorella equigenitalis (strain MCE9)</name>
    <dbReference type="NCBI Taxonomy" id="937774"/>
    <lineage>
        <taxon>Bacteria</taxon>
        <taxon>Pseudomonadati</taxon>
        <taxon>Pseudomonadota</taxon>
        <taxon>Betaproteobacteria</taxon>
        <taxon>Burkholderiales</taxon>
        <taxon>Alcaligenaceae</taxon>
        <taxon>Taylorella</taxon>
    </lineage>
</organism>
<protein>
    <submittedName>
        <fullName evidence="1">Uncharacterized protein</fullName>
    </submittedName>
</protein>
<gene>
    <name evidence="1" type="ordered locus">TEQUI_0155</name>
</gene>
<accession>A0A654KFC4</accession>
<sequence length="294" mass="34379">MTKQKSYISRYYQGENWKSVKEEFQTPSSYASRLFTDIRYQENDKGVRGVDLEKWVKENKEKYPKLYDDLESLGEKRENLYRTRLTGNPVNDEHFQDQLYYVMKCAKSHVLFNQEVEKTIAREQELAPKDLTQKEVKNENHIDVSSMLAQVSRPSEVQINSSVKADFDDDARFGDITTIGEIPSELIVKLDDLKGIENKDIKQLAKASIAIDMFNAVIDTIDNKKRDDVKRNFTETLQKALDNNKINLPPAFKEVLEKRERQILEKRNQAQKAKSLNKDYEEPVRNYPTINMVR</sequence>
<name>A0A654KFC4_TAYEM</name>
<evidence type="ECO:0000313" key="1">
    <source>
        <dbReference type="EMBL" id="ADU91111.1"/>
    </source>
</evidence>
<evidence type="ECO:0000313" key="2">
    <source>
        <dbReference type="Proteomes" id="UP000007472"/>
    </source>
</evidence>
<dbReference type="EMBL" id="CP002456">
    <property type="protein sequence ID" value="ADU91111.1"/>
    <property type="molecule type" value="Genomic_DNA"/>
</dbReference>
<dbReference type="AlphaFoldDB" id="A0A654KFC4"/>
<proteinExistence type="predicted"/>
<reference evidence="1 2" key="1">
    <citation type="journal article" date="2011" name="J. Bacteriol.">
        <title>Genome sequence of Taylorella equigenitalis MCE9, the causative agent of contagious equine metritis.</title>
        <authorList>
            <person name="Hebert L."/>
            <person name="Moumen B."/>
            <person name="Duquesne F."/>
            <person name="Breuil M.F."/>
            <person name="Laugier C."/>
            <person name="Batto J.M."/>
            <person name="Renault P."/>
            <person name="Petry S."/>
        </authorList>
    </citation>
    <scope>NUCLEOTIDE SEQUENCE [LARGE SCALE GENOMIC DNA]</scope>
    <source>
        <strain evidence="1 2">MCE9</strain>
    </source>
</reference>